<gene>
    <name evidence="2" type="ORF">BST47_20835</name>
</gene>
<keyword evidence="3" id="KW-1185">Reference proteome</keyword>
<sequence>MKRLAIALAAGAAASLVAAPSAAAEPTVGTAVYVQIRQSFAPVDGDDQCVGTSALGPVRRGSSVVLSEGGIATDSPKVAVGQFYRSRLSDGVCEALYITSAPMRPAFNVQFAGPGGELSPTFGPTPSEPVTYQPGIEQVVKVDIDLPPGP</sequence>
<evidence type="ECO:0000313" key="2">
    <source>
        <dbReference type="EMBL" id="ORB63168.1"/>
    </source>
</evidence>
<keyword evidence="1" id="KW-0732">Signal</keyword>
<comment type="caution">
    <text evidence="2">The sequence shown here is derived from an EMBL/GenBank/DDBJ whole genome shotgun (WGS) entry which is preliminary data.</text>
</comment>
<accession>A0A1X0JJT8</accession>
<dbReference type="Proteomes" id="UP000192411">
    <property type="component" value="Unassembled WGS sequence"/>
</dbReference>
<dbReference type="RefSeq" id="WP_083127546.1">
    <property type="nucleotide sequence ID" value="NZ_MVIM01000012.1"/>
</dbReference>
<feature type="chain" id="PRO_5013230437" evidence="1">
    <location>
        <begin position="24"/>
        <end position="150"/>
    </location>
</feature>
<evidence type="ECO:0000313" key="3">
    <source>
        <dbReference type="Proteomes" id="UP000192411"/>
    </source>
</evidence>
<protein>
    <submittedName>
        <fullName evidence="2">Uncharacterized protein</fullName>
    </submittedName>
</protein>
<dbReference type="OrthoDB" id="4730600at2"/>
<organism evidence="2 3">
    <name type="scientific">Mycolicibacterium tusciae</name>
    <dbReference type="NCBI Taxonomy" id="75922"/>
    <lineage>
        <taxon>Bacteria</taxon>
        <taxon>Bacillati</taxon>
        <taxon>Actinomycetota</taxon>
        <taxon>Actinomycetes</taxon>
        <taxon>Mycobacteriales</taxon>
        <taxon>Mycobacteriaceae</taxon>
        <taxon>Mycolicibacterium</taxon>
    </lineage>
</organism>
<evidence type="ECO:0000256" key="1">
    <source>
        <dbReference type="SAM" id="SignalP"/>
    </source>
</evidence>
<dbReference type="AlphaFoldDB" id="A0A1X0JJT8"/>
<feature type="signal peptide" evidence="1">
    <location>
        <begin position="1"/>
        <end position="23"/>
    </location>
</feature>
<proteinExistence type="predicted"/>
<name>A0A1X0JJT8_9MYCO</name>
<reference evidence="2 3" key="1">
    <citation type="submission" date="2017-02" db="EMBL/GenBank/DDBJ databases">
        <title>The new phylogeny of genus Mycobacterium.</title>
        <authorList>
            <person name="Tortoli E."/>
            <person name="Trovato A."/>
            <person name="Cirillo D.M."/>
        </authorList>
    </citation>
    <scope>NUCLEOTIDE SEQUENCE [LARGE SCALE GENOMIC DNA]</scope>
    <source>
        <strain evidence="2 3">DSM 44338</strain>
    </source>
</reference>
<dbReference type="EMBL" id="MVIM01000012">
    <property type="protein sequence ID" value="ORB63168.1"/>
    <property type="molecule type" value="Genomic_DNA"/>
</dbReference>
<dbReference type="STRING" id="75922.BST47_20835"/>